<evidence type="ECO:0008006" key="6">
    <source>
        <dbReference type="Google" id="ProtNLM"/>
    </source>
</evidence>
<dbReference type="Proteomes" id="UP000218164">
    <property type="component" value="Unassembled WGS sequence"/>
</dbReference>
<gene>
    <name evidence="4" type="ORF">ASJ81_15560</name>
</gene>
<evidence type="ECO:0000256" key="1">
    <source>
        <dbReference type="ARBA" id="ARBA00022987"/>
    </source>
</evidence>
<proteinExistence type="inferred from homology"/>
<reference evidence="4 5" key="1">
    <citation type="journal article" date="2017" name="BMC Genomics">
        <title>Genomic analysis of methanogenic archaea reveals a shift towards energy conservation.</title>
        <authorList>
            <person name="Gilmore S.P."/>
            <person name="Henske J.K."/>
            <person name="Sexton J.A."/>
            <person name="Solomon K.V."/>
            <person name="Seppala S."/>
            <person name="Yoo J.I."/>
            <person name="Huyett L.M."/>
            <person name="Pressman A."/>
            <person name="Cogan J.Z."/>
            <person name="Kivenson V."/>
            <person name="Peng X."/>
            <person name="Tan Y."/>
            <person name="Valentine D.L."/>
            <person name="O'Malley M.A."/>
        </authorList>
    </citation>
    <scope>NUCLEOTIDE SEQUENCE [LARGE SCALE GENOMIC DNA]</scope>
    <source>
        <strain evidence="4 5">MC-15</strain>
    </source>
</reference>
<name>A0A2A2HXN0_9EURY</name>
<evidence type="ECO:0000256" key="2">
    <source>
        <dbReference type="ARBA" id="ARBA00035108"/>
    </source>
</evidence>
<evidence type="ECO:0000256" key="3">
    <source>
        <dbReference type="ARBA" id="ARBA00035643"/>
    </source>
</evidence>
<keyword evidence="5" id="KW-1185">Reference proteome</keyword>
<dbReference type="PANTHER" id="PTHR36852">
    <property type="entry name" value="PROTEIN GVPL 2"/>
    <property type="match status" value="1"/>
</dbReference>
<evidence type="ECO:0000313" key="5">
    <source>
        <dbReference type="Proteomes" id="UP000218164"/>
    </source>
</evidence>
<dbReference type="GO" id="GO:0031412">
    <property type="term" value="P:gas vesicle organization"/>
    <property type="evidence" value="ECO:0007669"/>
    <property type="project" value="InterPro"/>
</dbReference>
<dbReference type="GO" id="GO:0031411">
    <property type="term" value="C:gas vesicle"/>
    <property type="evidence" value="ECO:0007669"/>
    <property type="project" value="UniProtKB-SubCell"/>
</dbReference>
<dbReference type="AlphaFoldDB" id="A0A2A2HXN0"/>
<keyword evidence="1" id="KW-0304">Gas vesicle</keyword>
<comment type="caution">
    <text evidence="4">The sequence shown here is derived from an EMBL/GenBank/DDBJ whole genome shotgun (WGS) entry which is preliminary data.</text>
</comment>
<comment type="subcellular location">
    <subcellularLocation>
        <location evidence="2">Gas vesicle</location>
    </subcellularLocation>
</comment>
<dbReference type="EMBL" id="LMVP01000037">
    <property type="protein sequence ID" value="PAV14010.1"/>
    <property type="molecule type" value="Genomic_DNA"/>
</dbReference>
<dbReference type="Pfam" id="PF06386">
    <property type="entry name" value="GvpL_GvpF"/>
    <property type="match status" value="1"/>
</dbReference>
<dbReference type="PANTHER" id="PTHR36852:SF1">
    <property type="entry name" value="PROTEIN GVPL 2"/>
    <property type="match status" value="1"/>
</dbReference>
<dbReference type="InterPro" id="IPR009430">
    <property type="entry name" value="GvpL/GvpF"/>
</dbReference>
<sequence>MIANTEEEQSLGDIGLGDRPVYTIVFQDIAAVVHASKSEPVPAKSEEQAEQWILNHNYVIDKATENFNTVLPFSFGCLARGDDEAIKRWLQKNYSLYKRELERLKNSAEYSIQIFYDPGVLEKQVLKTIPELEEIDQKMKAMPKGKAYIFKKKFELGLKQAVSDHLASMGREFDKLIKKNATQTIVEEKIPYVPEKYAGKKVMVAFSCLVAKDNAERLGQSLETINKREGFAVRFTGPWAPFNFVDLGNIENDT</sequence>
<comment type="similarity">
    <text evidence="3">Belongs to the gas vesicle GvpF/GvpL family.</text>
</comment>
<protein>
    <recommendedName>
        <fullName evidence="6">Gas vesicle protein GvpFL</fullName>
    </recommendedName>
</protein>
<accession>A0A2A2HXN0</accession>
<organism evidence="4 5">
    <name type="scientific">Methanosarcina spelaei</name>
    <dbReference type="NCBI Taxonomy" id="1036679"/>
    <lineage>
        <taxon>Archaea</taxon>
        <taxon>Methanobacteriati</taxon>
        <taxon>Methanobacteriota</taxon>
        <taxon>Stenosarchaea group</taxon>
        <taxon>Methanomicrobia</taxon>
        <taxon>Methanosarcinales</taxon>
        <taxon>Methanosarcinaceae</taxon>
        <taxon>Methanosarcina</taxon>
    </lineage>
</organism>
<evidence type="ECO:0000313" key="4">
    <source>
        <dbReference type="EMBL" id="PAV14010.1"/>
    </source>
</evidence>